<dbReference type="Pfam" id="PF13419">
    <property type="entry name" value="HAD_2"/>
    <property type="match status" value="1"/>
</dbReference>
<dbReference type="SUPFAM" id="SSF56784">
    <property type="entry name" value="HAD-like"/>
    <property type="match status" value="1"/>
</dbReference>
<keyword evidence="4" id="KW-0460">Magnesium</keyword>
<evidence type="ECO:0000313" key="5">
    <source>
        <dbReference type="EMBL" id="KWV56686.1"/>
    </source>
</evidence>
<dbReference type="InterPro" id="IPR041492">
    <property type="entry name" value="HAD_2"/>
</dbReference>
<dbReference type="InterPro" id="IPR023214">
    <property type="entry name" value="HAD_sf"/>
</dbReference>
<evidence type="ECO:0000256" key="3">
    <source>
        <dbReference type="ARBA" id="ARBA00022723"/>
    </source>
</evidence>
<dbReference type="InterPro" id="IPR006439">
    <property type="entry name" value="HAD-SF_hydro_IA"/>
</dbReference>
<dbReference type="InterPro" id="IPR023198">
    <property type="entry name" value="PGP-like_dom2"/>
</dbReference>
<keyword evidence="5" id="KW-0378">Hydrolase</keyword>
<dbReference type="Gene3D" id="3.40.50.1000">
    <property type="entry name" value="HAD superfamily/HAD-like"/>
    <property type="match status" value="1"/>
</dbReference>
<dbReference type="Gene3D" id="1.10.150.240">
    <property type="entry name" value="Putative phosphatase, domain 2"/>
    <property type="match status" value="1"/>
</dbReference>
<gene>
    <name evidence="5" type="ORF">AS026_33105</name>
</gene>
<comment type="similarity">
    <text evidence="2">Belongs to the HAD-like hydrolase superfamily. CbbY/CbbZ/Gph/YieH family.</text>
</comment>
<dbReference type="EMBL" id="LNCD01000034">
    <property type="protein sequence ID" value="KWV56686.1"/>
    <property type="molecule type" value="Genomic_DNA"/>
</dbReference>
<proteinExistence type="inferred from homology"/>
<comment type="caution">
    <text evidence="5">The sequence shown here is derived from an EMBL/GenBank/DDBJ whole genome shotgun (WGS) entry which is preliminary data.</text>
</comment>
<reference evidence="5 6" key="1">
    <citation type="submission" date="2015-11" db="EMBL/GenBank/DDBJ databases">
        <title>Draft Genome Sequence of the Strain BR 10423 (Rhizobium sp.) isolated from nodules of Mimosa pudica.</title>
        <authorList>
            <person name="Barauna A.C."/>
            <person name="Zilli J.E."/>
            <person name="Simoes-Araujo J.L."/>
            <person name="Reis V.M."/>
            <person name="James E.K."/>
            <person name="Reis F.B.Jr."/>
            <person name="Rouws L.F."/>
            <person name="Passos S.R."/>
            <person name="Gois S.R."/>
        </authorList>
    </citation>
    <scope>NUCLEOTIDE SEQUENCE [LARGE SCALE GENOMIC DNA]</scope>
    <source>
        <strain evidence="5 6">BR10423</strain>
    </source>
</reference>
<protein>
    <submittedName>
        <fullName evidence="5">Hydrolase</fullName>
    </submittedName>
</protein>
<evidence type="ECO:0000313" key="6">
    <source>
        <dbReference type="Proteomes" id="UP000068164"/>
    </source>
</evidence>
<dbReference type="PANTHER" id="PTHR46193:SF10">
    <property type="entry name" value="6-PHOSPHOGLUCONATE PHOSPHATASE"/>
    <property type="match status" value="1"/>
</dbReference>
<dbReference type="SFLD" id="SFLDG01129">
    <property type="entry name" value="C1.5:_HAD__Beta-PGM__Phosphata"/>
    <property type="match status" value="1"/>
</dbReference>
<evidence type="ECO:0000256" key="4">
    <source>
        <dbReference type="ARBA" id="ARBA00022842"/>
    </source>
</evidence>
<comment type="cofactor">
    <cofactor evidence="1">
        <name>Mg(2+)</name>
        <dbReference type="ChEBI" id="CHEBI:18420"/>
    </cofactor>
</comment>
<dbReference type="GO" id="GO:0016787">
    <property type="term" value="F:hydrolase activity"/>
    <property type="evidence" value="ECO:0007669"/>
    <property type="project" value="UniProtKB-KW"/>
</dbReference>
<accession>A0A109JX56</accession>
<dbReference type="SFLD" id="SFLDS00003">
    <property type="entry name" value="Haloacid_Dehalogenase"/>
    <property type="match status" value="1"/>
</dbReference>
<organism evidence="5 6">
    <name type="scientific">Rhizobium altiplani</name>
    <dbReference type="NCBI Taxonomy" id="1864509"/>
    <lineage>
        <taxon>Bacteria</taxon>
        <taxon>Pseudomonadati</taxon>
        <taxon>Pseudomonadota</taxon>
        <taxon>Alphaproteobacteria</taxon>
        <taxon>Hyphomicrobiales</taxon>
        <taxon>Rhizobiaceae</taxon>
        <taxon>Rhizobium/Agrobacterium group</taxon>
        <taxon>Rhizobium</taxon>
    </lineage>
</organism>
<name>A0A109JX56_9HYPH</name>
<evidence type="ECO:0000256" key="1">
    <source>
        <dbReference type="ARBA" id="ARBA00001946"/>
    </source>
</evidence>
<dbReference type="InterPro" id="IPR051600">
    <property type="entry name" value="Beta-PGM-like"/>
</dbReference>
<dbReference type="AlphaFoldDB" id="A0A109JX56"/>
<keyword evidence="3" id="KW-0479">Metal-binding</keyword>
<dbReference type="NCBIfam" id="TIGR01509">
    <property type="entry name" value="HAD-SF-IA-v3"/>
    <property type="match status" value="1"/>
</dbReference>
<evidence type="ECO:0000256" key="2">
    <source>
        <dbReference type="ARBA" id="ARBA00006171"/>
    </source>
</evidence>
<dbReference type="InterPro" id="IPR036412">
    <property type="entry name" value="HAD-like_sf"/>
</dbReference>
<dbReference type="PANTHER" id="PTHR46193">
    <property type="entry name" value="6-PHOSPHOGLUCONATE PHOSPHATASE"/>
    <property type="match status" value="1"/>
</dbReference>
<dbReference type="Proteomes" id="UP000068164">
    <property type="component" value="Unassembled WGS sequence"/>
</dbReference>
<dbReference type="GO" id="GO:0046872">
    <property type="term" value="F:metal ion binding"/>
    <property type="evidence" value="ECO:0007669"/>
    <property type="project" value="UniProtKB-KW"/>
</dbReference>
<sequence length="248" mass="26584">MQTCEPRNTLNSEPMSSLDLLIFDCDGVLIDSEPIAARTLAHAITQAGMEMTPRQVLVEFTGKSEADLRRILANRIRADLDSVFAGWHAEIFAAFRRDLLPMEGISAVLDGLDVAKCVASNSTVERLRKSLGLLDLWSHFAPNIFSAEMVAAPKPAPDLIRFCLSKMNASSARSIVIDDSAAGIQAAVAAGVPAIGFVAPNDPRSGRREALFAAGAEEVVLGAKELLHVLCRRVGNQHPARQSVEVGA</sequence>
<keyword evidence="6" id="KW-1185">Reference proteome</keyword>